<dbReference type="AlphaFoldDB" id="W7EYD0"/>
<evidence type="ECO:0000256" key="1">
    <source>
        <dbReference type="SAM" id="Phobius"/>
    </source>
</evidence>
<dbReference type="Proteomes" id="UP000030688">
    <property type="component" value="Unassembled WGS sequence"/>
</dbReference>
<evidence type="ECO:0000313" key="3">
    <source>
        <dbReference type="Proteomes" id="UP000030688"/>
    </source>
</evidence>
<protein>
    <submittedName>
        <fullName evidence="2">Uncharacterized protein</fullName>
    </submittedName>
</protein>
<dbReference type="EMBL" id="KE123627">
    <property type="protein sequence ID" value="EUR69317.1"/>
    <property type="molecule type" value="Genomic_DNA"/>
</dbReference>
<gene>
    <name evidence="2" type="ORF">PFBG_03870</name>
</gene>
<keyword evidence="1" id="KW-1133">Transmembrane helix</keyword>
<keyword evidence="1" id="KW-0472">Membrane</keyword>
<reference evidence="3" key="1">
    <citation type="submission" date="2007-11" db="EMBL/GenBank/DDBJ databases">
        <authorList>
            <consortium name="The Broad Institute Genome Sequencing Platform"/>
            <person name="Volkman S.K."/>
            <person name="Daily J.P."/>
            <person name="Sarr O."/>
            <person name="Ndiaye D."/>
            <person name="Ndir O."/>
            <person name="Mboup S."/>
            <person name="Lukens A."/>
            <person name="Stange-Thomann N."/>
            <person name="Mauceli E."/>
            <person name="Gnerre S."/>
            <person name="Jaffe D."/>
            <person name="Zainoun J."/>
            <person name="Wiegand R.C."/>
            <person name="Birren B."/>
            <person name="Galagan J."/>
            <person name="Lander E."/>
            <person name="Wirth D.F."/>
        </authorList>
    </citation>
    <scope>NUCLEOTIDE SEQUENCE [LARGE SCALE GENOMIC DNA]</scope>
    <source>
        <strain evidence="3">7G8</strain>
    </source>
</reference>
<keyword evidence="1" id="KW-0812">Transmembrane</keyword>
<reference evidence="2 3" key="2">
    <citation type="submission" date="2013-02" db="EMBL/GenBank/DDBJ databases">
        <title>The Genome Sequence of Plasmodium falciparum 7G8.</title>
        <authorList>
            <consortium name="The Broad Institute Genome Sequencing Platform"/>
            <consortium name="The Broad Institute Genome Sequencing Center for Infectious Disease"/>
            <person name="Neafsey D."/>
            <person name="Cheeseman I."/>
            <person name="Volkman S."/>
            <person name="Adams J."/>
            <person name="Walker B."/>
            <person name="Young S.K."/>
            <person name="Zeng Q."/>
            <person name="Gargeya S."/>
            <person name="Fitzgerald M."/>
            <person name="Haas B."/>
            <person name="Abouelleil A."/>
            <person name="Alvarado L."/>
            <person name="Arachchi H.M."/>
            <person name="Berlin A.M."/>
            <person name="Chapman S.B."/>
            <person name="Dewar J."/>
            <person name="Goldberg J."/>
            <person name="Griggs A."/>
            <person name="Gujja S."/>
            <person name="Hansen M."/>
            <person name="Howarth C."/>
            <person name="Imamovic A."/>
            <person name="Larimer J."/>
            <person name="McCowan C."/>
            <person name="Murphy C."/>
            <person name="Neiman D."/>
            <person name="Pearson M."/>
            <person name="Priest M."/>
            <person name="Roberts A."/>
            <person name="Saif S."/>
            <person name="Shea T."/>
            <person name="Sisk P."/>
            <person name="Sykes S."/>
            <person name="Wortman J."/>
            <person name="Nusbaum C."/>
            <person name="Birren B."/>
        </authorList>
    </citation>
    <scope>NUCLEOTIDE SEQUENCE [LARGE SCALE GENOMIC DNA]</scope>
    <source>
        <strain evidence="2 3">7G8</strain>
    </source>
</reference>
<organism evidence="2 3">
    <name type="scientific">Plasmodium falciparum (isolate 7G8)</name>
    <dbReference type="NCBI Taxonomy" id="57266"/>
    <lineage>
        <taxon>Eukaryota</taxon>
        <taxon>Sar</taxon>
        <taxon>Alveolata</taxon>
        <taxon>Apicomplexa</taxon>
        <taxon>Aconoidasida</taxon>
        <taxon>Haemosporida</taxon>
        <taxon>Plasmodiidae</taxon>
        <taxon>Plasmodium</taxon>
        <taxon>Plasmodium (Laverania)</taxon>
    </lineage>
</organism>
<feature type="transmembrane region" description="Helical" evidence="1">
    <location>
        <begin position="24"/>
        <end position="47"/>
    </location>
</feature>
<accession>W7EYD0</accession>
<sequence>MLKSVFYIKYIHNREKKKGKKEHIIIYPNFKGIYLFIFKDLIFYLFIKAT</sequence>
<proteinExistence type="predicted"/>
<name>W7EYD0_PLAF8</name>
<evidence type="ECO:0000313" key="2">
    <source>
        <dbReference type="EMBL" id="EUR69317.1"/>
    </source>
</evidence>